<dbReference type="AlphaFoldDB" id="A0A1M2W1F8"/>
<dbReference type="Proteomes" id="UP000184267">
    <property type="component" value="Unassembled WGS sequence"/>
</dbReference>
<evidence type="ECO:0008006" key="3">
    <source>
        <dbReference type="Google" id="ProtNLM"/>
    </source>
</evidence>
<organism evidence="1 2">
    <name type="scientific">Trametes pubescens</name>
    <name type="common">White-rot fungus</name>
    <dbReference type="NCBI Taxonomy" id="154538"/>
    <lineage>
        <taxon>Eukaryota</taxon>
        <taxon>Fungi</taxon>
        <taxon>Dikarya</taxon>
        <taxon>Basidiomycota</taxon>
        <taxon>Agaricomycotina</taxon>
        <taxon>Agaricomycetes</taxon>
        <taxon>Polyporales</taxon>
        <taxon>Polyporaceae</taxon>
        <taxon>Trametes</taxon>
    </lineage>
</organism>
<accession>A0A1M2W1F8</accession>
<evidence type="ECO:0000313" key="2">
    <source>
        <dbReference type="Proteomes" id="UP000184267"/>
    </source>
</evidence>
<dbReference type="EMBL" id="MNAD01000373">
    <property type="protein sequence ID" value="OJT13687.1"/>
    <property type="molecule type" value="Genomic_DNA"/>
</dbReference>
<dbReference type="OrthoDB" id="432970at2759"/>
<protein>
    <recommendedName>
        <fullName evidence="3">MYND-type domain-containing protein</fullName>
    </recommendedName>
</protein>
<keyword evidence="2" id="KW-1185">Reference proteome</keyword>
<evidence type="ECO:0000313" key="1">
    <source>
        <dbReference type="EMBL" id="OJT13687.1"/>
    </source>
</evidence>
<reference evidence="1 2" key="1">
    <citation type="submission" date="2016-10" db="EMBL/GenBank/DDBJ databases">
        <title>Genome sequence of the basidiomycete white-rot fungus Trametes pubescens.</title>
        <authorList>
            <person name="Makela M.R."/>
            <person name="Granchi Z."/>
            <person name="Peng M."/>
            <person name="De Vries R.P."/>
            <person name="Grigoriev I."/>
            <person name="Riley R."/>
            <person name="Hilden K."/>
        </authorList>
    </citation>
    <scope>NUCLEOTIDE SEQUENCE [LARGE SCALE GENOMIC DNA]</scope>
    <source>
        <strain evidence="1 2">FBCC735</strain>
    </source>
</reference>
<comment type="caution">
    <text evidence="1">The sequence shown here is derived from an EMBL/GenBank/DDBJ whole genome shotgun (WGS) entry which is preliminary data.</text>
</comment>
<gene>
    <name evidence="1" type="ORF">TRAPUB_9786</name>
</gene>
<proteinExistence type="predicted"/>
<sequence length="391" mass="44314">MNSLLNLDVDRACMQDYRASRGGGSDREQPLDQLHASGAQKEYVPRHEVEARITLEQALWLLSTPDSQGMVRSHGAVLALKPLLNHRIEDYLSDCYSQRAFPVRLSMQAQSLAAYAYYKTYVLAPKALREAMISAVNHRHWHDAHFDGIVYPDNPLFAIISAGKHAAVAASMQFLSPVVFIVGFALRDLAERLELDVWHFKSYVPLWRALERYELEMFEDYYLPGGRSGQTMILPGQTICAARGCMSSVGLTPCSGNCTWQWKPWYCSLTCQERHWVSEGHRDACRPPQMRALSELPPTITLDQHTRGTLLRMLTPTATAKNIEIVPEDENPVDTRNGVIGLSWKVSSPYVLARFVFRGLAESLNIDIWSFKEYVLFWRALMSHEVTLPGK</sequence>
<dbReference type="STRING" id="154538.A0A1M2W1F8"/>
<name>A0A1M2W1F8_TRAPU</name>